<dbReference type="NCBIfam" id="TIGR00045">
    <property type="entry name" value="glycerate kinase"/>
    <property type="match status" value="1"/>
</dbReference>
<organism evidence="1 2">
    <name type="scientific">Mobilicoccus caccae</name>
    <dbReference type="NCBI Taxonomy" id="1859295"/>
    <lineage>
        <taxon>Bacteria</taxon>
        <taxon>Bacillati</taxon>
        <taxon>Actinomycetota</taxon>
        <taxon>Actinomycetes</taxon>
        <taxon>Micrococcales</taxon>
        <taxon>Dermatophilaceae</taxon>
        <taxon>Mobilicoccus</taxon>
    </lineage>
</organism>
<sequence length="271" mass="27024">MDASSAGLGEVIAAALEAGARELVIGIGGSASTDGGAGMLTALGARFLDENGDHLPPGGGALTDLARIDLSGVHPALAETSVTVACDVDNPLLGEKGAAAIFGPQKGASAEDVAHLDAGLARLSSLVAEATGQDVAGEPGAGAAGGVGWAALAVLGARMRPGIEIVLDLNHFDEHLRGARLVVTGEGSIDLQTLLGKAPAGVARAARGAGVPIVAVCGRALLSDAEAQDAGFERIYRLTDLESDERTCMEQAGPLLRRLASDVARAELTAS</sequence>
<dbReference type="Pfam" id="PF02595">
    <property type="entry name" value="Gly_kinase"/>
    <property type="match status" value="1"/>
</dbReference>
<dbReference type="PANTHER" id="PTHR21599:SF0">
    <property type="entry name" value="GLYCERATE KINASE"/>
    <property type="match status" value="1"/>
</dbReference>
<evidence type="ECO:0000313" key="1">
    <source>
        <dbReference type="EMBL" id="GMA40613.1"/>
    </source>
</evidence>
<keyword evidence="2" id="KW-1185">Reference proteome</keyword>
<dbReference type="InterPro" id="IPR004381">
    <property type="entry name" value="Glycerate_kinase"/>
</dbReference>
<evidence type="ECO:0008006" key="3">
    <source>
        <dbReference type="Google" id="ProtNLM"/>
    </source>
</evidence>
<protein>
    <recommendedName>
        <fullName evidence="3">Glycerate kinase</fullName>
    </recommendedName>
</protein>
<reference evidence="2" key="1">
    <citation type="journal article" date="2019" name="Int. J. Syst. Evol. Microbiol.">
        <title>The Global Catalogue of Microorganisms (GCM) 10K type strain sequencing project: providing services to taxonomists for standard genome sequencing and annotation.</title>
        <authorList>
            <consortium name="The Broad Institute Genomics Platform"/>
            <consortium name="The Broad Institute Genome Sequencing Center for Infectious Disease"/>
            <person name="Wu L."/>
            <person name="Ma J."/>
        </authorList>
    </citation>
    <scope>NUCLEOTIDE SEQUENCE [LARGE SCALE GENOMIC DNA]</scope>
    <source>
        <strain evidence="2">NBRC 113072</strain>
    </source>
</reference>
<dbReference type="Proteomes" id="UP001157126">
    <property type="component" value="Unassembled WGS sequence"/>
</dbReference>
<evidence type="ECO:0000313" key="2">
    <source>
        <dbReference type="Proteomes" id="UP001157126"/>
    </source>
</evidence>
<gene>
    <name evidence="1" type="ORF">GCM10025883_26580</name>
</gene>
<comment type="caution">
    <text evidence="1">The sequence shown here is derived from an EMBL/GenBank/DDBJ whole genome shotgun (WGS) entry which is preliminary data.</text>
</comment>
<dbReference type="Gene3D" id="3.90.1510.10">
    <property type="entry name" value="Glycerate kinase, domain 2"/>
    <property type="match status" value="1"/>
</dbReference>
<dbReference type="PANTHER" id="PTHR21599">
    <property type="entry name" value="GLYCERATE KINASE"/>
    <property type="match status" value="1"/>
</dbReference>
<accession>A0ABQ6IRQ1</accession>
<dbReference type="SUPFAM" id="SSF110738">
    <property type="entry name" value="Glycerate kinase I"/>
    <property type="match status" value="1"/>
</dbReference>
<dbReference type="EMBL" id="BSUO01000001">
    <property type="protein sequence ID" value="GMA40613.1"/>
    <property type="molecule type" value="Genomic_DNA"/>
</dbReference>
<proteinExistence type="predicted"/>
<name>A0ABQ6IRQ1_9MICO</name>
<dbReference type="InterPro" id="IPR036129">
    <property type="entry name" value="Glycerate_kinase_sf"/>
</dbReference>
<dbReference type="InterPro" id="IPR018193">
    <property type="entry name" value="Glyc_kinase_flavodox-like_fold"/>
</dbReference>